<sequence length="439" mass="49186">MIHKLFPYLCKNYVSMEYKNRIADKLLRDKLEAMGAVLIEGPKACGKTTTAEQQAKSIIYMDDPVKQEQYKQMAQTNIRFLLEGETPRLIDEWQHVPQFWDAIRFEVDHRDDDGQFMLTGSAVPADMKEIHHTGTGRYGWLTMRPMSLWESGESTGEVSLSDLFLTPDRIGALNKLTLPMLAFAACRGGWPKSLQKKTEKAALSQVTEYYKAITNSDISRVDNVKRDEERAKRIMRSYARHQGSQASIATILADISTNDTGNISDETVGAYLTALRKIFVIEDMPAWNPNLRSKTAVRTSDTRYYVDPSLGVAALGLGPNDLVNDLNTFGLFFETMCIRDLRVYADALDGSVYHYRDKNGLECDAVVHLRNGAYGLIEIKLGGEKLIEDGAKTLTALTNIIDTSRMKAPAFCMVLTGVGDFAYRRTDGVYVVPIGCLKD</sequence>
<comment type="caution">
    <text evidence="1">The sequence shown here is derived from an EMBL/GenBank/DDBJ whole genome shotgun (WGS) entry which is preliminary data.</text>
</comment>
<keyword evidence="1" id="KW-0067">ATP-binding</keyword>
<dbReference type="OMA" id="FPRMIDE"/>
<dbReference type="InterPro" id="IPR025420">
    <property type="entry name" value="DUF4143"/>
</dbReference>
<dbReference type="Proteomes" id="UP000284614">
    <property type="component" value="Unassembled WGS sequence"/>
</dbReference>
<gene>
    <name evidence="1" type="ORF">DXA27_21210</name>
</gene>
<dbReference type="InterPro" id="IPR027417">
    <property type="entry name" value="P-loop_NTPase"/>
</dbReference>
<dbReference type="PANTHER" id="PTHR43566">
    <property type="entry name" value="CONSERVED PROTEIN"/>
    <property type="match status" value="1"/>
</dbReference>
<dbReference type="EMBL" id="QSDG01000028">
    <property type="protein sequence ID" value="RGY64654.1"/>
    <property type="molecule type" value="Genomic_DNA"/>
</dbReference>
<dbReference type="GO" id="GO:0005524">
    <property type="term" value="F:ATP binding"/>
    <property type="evidence" value="ECO:0007669"/>
    <property type="project" value="UniProtKB-KW"/>
</dbReference>
<dbReference type="Pfam" id="PF13173">
    <property type="entry name" value="AAA_14"/>
    <property type="match status" value="1"/>
</dbReference>
<dbReference type="InterPro" id="IPR041682">
    <property type="entry name" value="AAA_14"/>
</dbReference>
<dbReference type="SUPFAM" id="SSF52540">
    <property type="entry name" value="P-loop containing nucleoside triphosphate hydrolases"/>
    <property type="match status" value="1"/>
</dbReference>
<dbReference type="Pfam" id="PF13635">
    <property type="entry name" value="DUF4143"/>
    <property type="match status" value="1"/>
</dbReference>
<dbReference type="AlphaFoldDB" id="A0A396EVS2"/>
<accession>A0A396EVS2</accession>
<organism evidence="1 2">
    <name type="scientific">Bacteroides fragilis</name>
    <dbReference type="NCBI Taxonomy" id="817"/>
    <lineage>
        <taxon>Bacteria</taxon>
        <taxon>Pseudomonadati</taxon>
        <taxon>Bacteroidota</taxon>
        <taxon>Bacteroidia</taxon>
        <taxon>Bacteroidales</taxon>
        <taxon>Bacteroidaceae</taxon>
        <taxon>Bacteroides</taxon>
    </lineage>
</organism>
<reference evidence="1 2" key="1">
    <citation type="submission" date="2018-08" db="EMBL/GenBank/DDBJ databases">
        <title>A genome reference for cultivated species of the human gut microbiota.</title>
        <authorList>
            <person name="Zou Y."/>
            <person name="Xue W."/>
            <person name="Luo G."/>
        </authorList>
    </citation>
    <scope>NUCLEOTIDE SEQUENCE [LARGE SCALE GENOMIC DNA]</scope>
    <source>
        <strain evidence="1 2">OF01-1</strain>
    </source>
</reference>
<keyword evidence="1" id="KW-0547">Nucleotide-binding</keyword>
<evidence type="ECO:0000313" key="2">
    <source>
        <dbReference type="Proteomes" id="UP000284614"/>
    </source>
</evidence>
<dbReference type="PANTHER" id="PTHR43566:SF2">
    <property type="entry name" value="DUF4143 DOMAIN-CONTAINING PROTEIN"/>
    <property type="match status" value="1"/>
</dbReference>
<protein>
    <submittedName>
        <fullName evidence="1">ATP-binding protein</fullName>
    </submittedName>
</protein>
<proteinExistence type="predicted"/>
<evidence type="ECO:0000313" key="1">
    <source>
        <dbReference type="EMBL" id="RGY64654.1"/>
    </source>
</evidence>
<name>A0A396EVS2_BACFG</name>